<evidence type="ECO:0000313" key="2">
    <source>
        <dbReference type="Proteomes" id="UP000054097"/>
    </source>
</evidence>
<dbReference type="Proteomes" id="UP000054097">
    <property type="component" value="Unassembled WGS sequence"/>
</dbReference>
<dbReference type="HOGENOM" id="CLU_2098334_0_0_1"/>
<keyword evidence="2" id="KW-1185">Reference proteome</keyword>
<dbReference type="EMBL" id="KN824330">
    <property type="protein sequence ID" value="KIM23906.1"/>
    <property type="molecule type" value="Genomic_DNA"/>
</dbReference>
<sequence length="116" mass="13651">MLIRCAYANKVLSKSGKYIRRIATPFRVHSEYDAPVIRYLLYHGDYDQALHDQQLRSHSEHRGREAREWYAVFLLLTRLECAPFRLLAVILWRMEKPSVVEEVRPCKPLVAPVVKT</sequence>
<proteinExistence type="predicted"/>
<organism evidence="1 2">
    <name type="scientific">Serendipita vermifera MAFF 305830</name>
    <dbReference type="NCBI Taxonomy" id="933852"/>
    <lineage>
        <taxon>Eukaryota</taxon>
        <taxon>Fungi</taxon>
        <taxon>Dikarya</taxon>
        <taxon>Basidiomycota</taxon>
        <taxon>Agaricomycotina</taxon>
        <taxon>Agaricomycetes</taxon>
        <taxon>Sebacinales</taxon>
        <taxon>Serendipitaceae</taxon>
        <taxon>Serendipita</taxon>
    </lineage>
</organism>
<evidence type="ECO:0000313" key="1">
    <source>
        <dbReference type="EMBL" id="KIM23906.1"/>
    </source>
</evidence>
<reference evidence="1 2" key="1">
    <citation type="submission" date="2014-04" db="EMBL/GenBank/DDBJ databases">
        <authorList>
            <consortium name="DOE Joint Genome Institute"/>
            <person name="Kuo A."/>
            <person name="Zuccaro A."/>
            <person name="Kohler A."/>
            <person name="Nagy L.G."/>
            <person name="Floudas D."/>
            <person name="Copeland A."/>
            <person name="Barry K.W."/>
            <person name="Cichocki N."/>
            <person name="Veneault-Fourrey C."/>
            <person name="LaButti K."/>
            <person name="Lindquist E.A."/>
            <person name="Lipzen A."/>
            <person name="Lundell T."/>
            <person name="Morin E."/>
            <person name="Murat C."/>
            <person name="Sun H."/>
            <person name="Tunlid A."/>
            <person name="Henrissat B."/>
            <person name="Grigoriev I.V."/>
            <person name="Hibbett D.S."/>
            <person name="Martin F."/>
            <person name="Nordberg H.P."/>
            <person name="Cantor M.N."/>
            <person name="Hua S.X."/>
        </authorList>
    </citation>
    <scope>NUCLEOTIDE SEQUENCE [LARGE SCALE GENOMIC DNA]</scope>
    <source>
        <strain evidence="1 2">MAFF 305830</strain>
    </source>
</reference>
<gene>
    <name evidence="1" type="ORF">M408DRAFT_248822</name>
</gene>
<dbReference type="AlphaFoldDB" id="A0A0C3AXC2"/>
<protein>
    <submittedName>
        <fullName evidence="1">Uncharacterized protein</fullName>
    </submittedName>
</protein>
<name>A0A0C3AXC2_SERVB</name>
<reference evidence="2" key="2">
    <citation type="submission" date="2015-01" db="EMBL/GenBank/DDBJ databases">
        <title>Evolutionary Origins and Diversification of the Mycorrhizal Mutualists.</title>
        <authorList>
            <consortium name="DOE Joint Genome Institute"/>
            <consortium name="Mycorrhizal Genomics Consortium"/>
            <person name="Kohler A."/>
            <person name="Kuo A."/>
            <person name="Nagy L.G."/>
            <person name="Floudas D."/>
            <person name="Copeland A."/>
            <person name="Barry K.W."/>
            <person name="Cichocki N."/>
            <person name="Veneault-Fourrey C."/>
            <person name="LaButti K."/>
            <person name="Lindquist E.A."/>
            <person name="Lipzen A."/>
            <person name="Lundell T."/>
            <person name="Morin E."/>
            <person name="Murat C."/>
            <person name="Riley R."/>
            <person name="Ohm R."/>
            <person name="Sun H."/>
            <person name="Tunlid A."/>
            <person name="Henrissat B."/>
            <person name="Grigoriev I.V."/>
            <person name="Hibbett D.S."/>
            <person name="Martin F."/>
        </authorList>
    </citation>
    <scope>NUCLEOTIDE SEQUENCE [LARGE SCALE GENOMIC DNA]</scope>
    <source>
        <strain evidence="2">MAFF 305830</strain>
    </source>
</reference>
<accession>A0A0C3AXC2</accession>